<dbReference type="AlphaFoldDB" id="W1WRK8"/>
<comment type="caution">
    <text evidence="2">The sequence shown here is derived from an EMBL/GenBank/DDBJ whole genome shotgun (WGS) entry which is preliminary data.</text>
</comment>
<dbReference type="SUPFAM" id="SSF140931">
    <property type="entry name" value="Fic-like"/>
    <property type="match status" value="1"/>
</dbReference>
<dbReference type="EMBL" id="AZMM01018402">
    <property type="protein sequence ID" value="ETJ20556.1"/>
    <property type="molecule type" value="Genomic_DNA"/>
</dbReference>
<dbReference type="InterPro" id="IPR036597">
    <property type="entry name" value="Fido-like_dom_sf"/>
</dbReference>
<dbReference type="PROSITE" id="PS51459">
    <property type="entry name" value="FIDO"/>
    <property type="match status" value="1"/>
</dbReference>
<evidence type="ECO:0000259" key="1">
    <source>
        <dbReference type="PROSITE" id="PS51459"/>
    </source>
</evidence>
<dbReference type="PANTHER" id="PTHR13504:SF38">
    <property type="entry name" value="FIDO DOMAIN-CONTAINING PROTEIN"/>
    <property type="match status" value="1"/>
</dbReference>
<proteinExistence type="predicted"/>
<protein>
    <recommendedName>
        <fullName evidence="1">Fido domain-containing protein</fullName>
    </recommendedName>
</protein>
<dbReference type="Pfam" id="PF02661">
    <property type="entry name" value="Fic"/>
    <property type="match status" value="1"/>
</dbReference>
<feature type="domain" description="Fido" evidence="1">
    <location>
        <begin position="23"/>
        <end position="157"/>
    </location>
</feature>
<dbReference type="Gene3D" id="1.10.3290.10">
    <property type="entry name" value="Fido-like domain"/>
    <property type="match status" value="1"/>
</dbReference>
<name>W1WRK8_9ZZZZ</name>
<evidence type="ECO:0000313" key="2">
    <source>
        <dbReference type="EMBL" id="ETJ20556.1"/>
    </source>
</evidence>
<gene>
    <name evidence="2" type="ORF">Q604_UNBC18402G0005</name>
</gene>
<dbReference type="InterPro" id="IPR003812">
    <property type="entry name" value="Fido"/>
</dbReference>
<accession>W1WRK8</accession>
<organism evidence="2">
    <name type="scientific">human gut metagenome</name>
    <dbReference type="NCBI Taxonomy" id="408170"/>
    <lineage>
        <taxon>unclassified sequences</taxon>
        <taxon>metagenomes</taxon>
        <taxon>organismal metagenomes</taxon>
    </lineage>
</organism>
<reference evidence="2" key="1">
    <citation type="submission" date="2013-12" db="EMBL/GenBank/DDBJ databases">
        <title>A Varibaculum cambriense genome reconstructed from a premature infant gut community with otherwise low bacterial novelty that shifts toward anaerobic metabolism during the third week of life.</title>
        <authorList>
            <person name="Brown C.T."/>
            <person name="Sharon I."/>
            <person name="Thomas B.C."/>
            <person name="Castelle C.J."/>
            <person name="Morowitz M.J."/>
            <person name="Banfield J.F."/>
        </authorList>
    </citation>
    <scope>NUCLEOTIDE SEQUENCE</scope>
</reference>
<dbReference type="InterPro" id="IPR040198">
    <property type="entry name" value="Fido_containing"/>
</dbReference>
<sequence length="200" mass="23805">MTHSFTYNDFVWSFVFFHRFFKFLRKGIEAFIFAVIKICFRKVGKISHSSVKHIFRQIFIAFCNFPCRFKICGFNYYVNERQMTLQDMAEFHLEFETIHPFQDGNGRIGRFLLLKQCLACNRDPICIHSESAQAYRNALQLSRVEKNIEPLAEVFQSAQKNFNVEFPLLYDIRKNYEQEVRDIIASVKTSRQERTPERGI</sequence>
<dbReference type="PANTHER" id="PTHR13504">
    <property type="entry name" value="FIDO DOMAIN-CONTAINING PROTEIN DDB_G0283145"/>
    <property type="match status" value="1"/>
</dbReference>